<reference evidence="3" key="1">
    <citation type="submission" date="2012-06" db="EMBL/GenBank/DDBJ databases">
        <title>Complete sequence of chromosome of Desulfomonile tiedjei DSM 6799.</title>
        <authorList>
            <person name="Lucas S."/>
            <person name="Copeland A."/>
            <person name="Lapidus A."/>
            <person name="Glavina del Rio T."/>
            <person name="Dalin E."/>
            <person name="Tice H."/>
            <person name="Bruce D."/>
            <person name="Goodwin L."/>
            <person name="Pitluck S."/>
            <person name="Peters L."/>
            <person name="Ovchinnikova G."/>
            <person name="Zeytun A."/>
            <person name="Lu M."/>
            <person name="Kyrpides N."/>
            <person name="Mavromatis K."/>
            <person name="Ivanova N."/>
            <person name="Brettin T."/>
            <person name="Detter J.C."/>
            <person name="Han C."/>
            <person name="Larimer F."/>
            <person name="Land M."/>
            <person name="Hauser L."/>
            <person name="Markowitz V."/>
            <person name="Cheng J.-F."/>
            <person name="Hugenholtz P."/>
            <person name="Woyke T."/>
            <person name="Wu D."/>
            <person name="Spring S."/>
            <person name="Schroeder M."/>
            <person name="Brambilla E."/>
            <person name="Klenk H.-P."/>
            <person name="Eisen J.A."/>
        </authorList>
    </citation>
    <scope>NUCLEOTIDE SEQUENCE [LARGE SCALE GENOMIC DNA]</scope>
    <source>
        <strain evidence="3">ATCC 49306 / DSM 6799 / DCB-1</strain>
    </source>
</reference>
<feature type="chain" id="PRO_5003687423" evidence="1">
    <location>
        <begin position="33"/>
        <end position="150"/>
    </location>
</feature>
<accession>I4CAB0</accession>
<gene>
    <name evidence="2" type="ordered locus">Desti_3859</name>
</gene>
<dbReference type="HOGENOM" id="CLU_1737622_0_0_7"/>
<feature type="signal peptide" evidence="1">
    <location>
        <begin position="1"/>
        <end position="32"/>
    </location>
</feature>
<dbReference type="RefSeq" id="WP_014811627.1">
    <property type="nucleotide sequence ID" value="NC_018025.1"/>
</dbReference>
<keyword evidence="1" id="KW-0732">Signal</keyword>
<dbReference type="EMBL" id="CP003360">
    <property type="protein sequence ID" value="AFM26501.1"/>
    <property type="molecule type" value="Genomic_DNA"/>
</dbReference>
<proteinExistence type="predicted"/>
<keyword evidence="3" id="KW-1185">Reference proteome</keyword>
<evidence type="ECO:0000256" key="1">
    <source>
        <dbReference type="SAM" id="SignalP"/>
    </source>
</evidence>
<dbReference type="KEGG" id="dti:Desti_3859"/>
<organism evidence="2 3">
    <name type="scientific">Desulfomonile tiedjei (strain ATCC 49306 / DSM 6799 / DCB-1)</name>
    <dbReference type="NCBI Taxonomy" id="706587"/>
    <lineage>
        <taxon>Bacteria</taxon>
        <taxon>Pseudomonadati</taxon>
        <taxon>Thermodesulfobacteriota</taxon>
        <taxon>Desulfomonilia</taxon>
        <taxon>Desulfomonilales</taxon>
        <taxon>Desulfomonilaceae</taxon>
        <taxon>Desulfomonile</taxon>
    </lineage>
</organism>
<evidence type="ECO:0000313" key="3">
    <source>
        <dbReference type="Proteomes" id="UP000006055"/>
    </source>
</evidence>
<protein>
    <submittedName>
        <fullName evidence="2">Uncharacterized protein</fullName>
    </submittedName>
</protein>
<sequence>MNGIRALQSISFARIWVFVVLLLCVTASTLTAATPDRNNTPDSGYNSTQTPQDSAAASLLEAALTLLLKHGYSIEGPVQVSKVGPSSLTIFTGKAQNVEILLAEKRVTIKNSENKDMTLSEIKQFSKVYICRKGDEVVILVLPNKESRNA</sequence>
<dbReference type="AlphaFoldDB" id="I4CAB0"/>
<dbReference type="Proteomes" id="UP000006055">
    <property type="component" value="Chromosome"/>
</dbReference>
<name>I4CAB0_DESTA</name>
<evidence type="ECO:0000313" key="2">
    <source>
        <dbReference type="EMBL" id="AFM26501.1"/>
    </source>
</evidence>